<organism evidence="1 2">
    <name type="scientific">Corynebacterium striatum</name>
    <dbReference type="NCBI Taxonomy" id="43770"/>
    <lineage>
        <taxon>Bacteria</taxon>
        <taxon>Bacillati</taxon>
        <taxon>Actinomycetota</taxon>
        <taxon>Actinomycetes</taxon>
        <taxon>Mycobacteriales</taxon>
        <taxon>Corynebacteriaceae</taxon>
        <taxon>Corynebacterium</taxon>
    </lineage>
</organism>
<evidence type="ECO:0000313" key="1">
    <source>
        <dbReference type="EMBL" id="ART20323.1"/>
    </source>
</evidence>
<name>A0A2Z2IWZ6_CORST</name>
<dbReference type="EMBL" id="CP021252">
    <property type="protein sequence ID" value="ART20323.1"/>
    <property type="molecule type" value="Genomic_DNA"/>
</dbReference>
<sequence length="354" mass="38352">MSRHLTINILSSIPFSNLNRDDTGVPKRTMHGGVLRALHSSQSIKRGVRLRYEDASGNISIRSGKLADEIVTKAVELNPELDQKAALKEAKKIIGTLTKATASEGESDRSTWLSGEELLTAATKIAGNQESEDSGFINGTKTGSLAIAAFGRMFANAPTSNTEAAISVSPAITTHAATIDTDYFSTVDDIRERNNDSGATFLGVSQYTSGIFYRTVTIDKVQLKESWTGFDSEDAAQNLSELLRAIVYGQPRGKENSTAPYTLPAVVFAEEQRSRVAYDFEQPVTPQGDGGFLVPSIEALAEQYQQARFFDPANFGPVEVLSGTHKDLDGKLGHLSPVSLDDFITQVVEWILDA</sequence>
<gene>
    <name evidence="1" type="ORF">CBE89_01495</name>
</gene>
<dbReference type="Pfam" id="PF09344">
    <property type="entry name" value="Cas_CT1975"/>
    <property type="match status" value="1"/>
</dbReference>
<dbReference type="NCBIfam" id="TIGR01869">
    <property type="entry name" value="casC_Cse4"/>
    <property type="match status" value="1"/>
</dbReference>
<dbReference type="KEGG" id="cstr:CBE89_01495"/>
<evidence type="ECO:0000313" key="2">
    <source>
        <dbReference type="Proteomes" id="UP000250197"/>
    </source>
</evidence>
<dbReference type="AlphaFoldDB" id="A0A2Z2IWZ6"/>
<accession>A0A2Z2IWZ6</accession>
<proteinExistence type="predicted"/>
<protein>
    <submittedName>
        <fullName evidence="1">Type I-E CRISPR-associated protein Cas7/Cse4/CasC</fullName>
    </submittedName>
</protein>
<reference evidence="1 2" key="1">
    <citation type="submission" date="2017-05" db="EMBL/GenBank/DDBJ databases">
        <title>Complete genome sequence of Corynebacterium striatum KC-Na-1 isolated from Neophocaena asiaeorientalis in Korea.</title>
        <authorList>
            <person name="Kim J.H."/>
            <person name="Lee K."/>
        </authorList>
    </citation>
    <scope>NUCLEOTIDE SEQUENCE [LARGE SCALE GENOMIC DNA]</scope>
    <source>
        <strain evidence="1 2">KC-Na-01</strain>
    </source>
</reference>
<dbReference type="Proteomes" id="UP000250197">
    <property type="component" value="Chromosome"/>
</dbReference>
<dbReference type="InterPro" id="IPR010148">
    <property type="entry name" value="CRISPR-assoc_prot_CT1975"/>
</dbReference>
<dbReference type="RefSeq" id="WP_049147292.1">
    <property type="nucleotide sequence ID" value="NZ_CAACYF010000002.1"/>
</dbReference>